<organism evidence="3 4">
    <name type="scientific">Anaerosporobacter mobilis DSM 15930</name>
    <dbReference type="NCBI Taxonomy" id="1120996"/>
    <lineage>
        <taxon>Bacteria</taxon>
        <taxon>Bacillati</taxon>
        <taxon>Bacillota</taxon>
        <taxon>Clostridia</taxon>
        <taxon>Lachnospirales</taxon>
        <taxon>Lachnospiraceae</taxon>
        <taxon>Anaerosporobacter</taxon>
    </lineage>
</organism>
<name>A0A1M7ELX4_9FIRM</name>
<reference evidence="3 4" key="1">
    <citation type="submission" date="2016-11" db="EMBL/GenBank/DDBJ databases">
        <authorList>
            <person name="Jaros S."/>
            <person name="Januszkiewicz K."/>
            <person name="Wedrychowicz H."/>
        </authorList>
    </citation>
    <scope>NUCLEOTIDE SEQUENCE [LARGE SCALE GENOMIC DNA]</scope>
    <source>
        <strain evidence="3 4">DSM 15930</strain>
    </source>
</reference>
<sequence>MTSSFAEALINAKGVSNMPWCPKCNMEFREGIKECADCGTELVDAITENQSHNSEVVRLETEENAQKLIEFLRYSKIDQTSYSYDEKDNAYVVTVNEKDVTEAKKLFQAFYTAETEAEEEAAKENPKSNQDAASVSTPTDTSDKDYEEDEYSYETNKDDNSIKDMKTTSKSSSVYVKKADQFKDLRSTGHLFIAVGIVGLVVLLLNILGVLSFYQGYFSWIIMGVLFTIFLLIGLGTLKHSKQVEGQISEENTLTDAINEWLEKTITQEVLDSVVDPQEVDEINYFKQTEYIKKRILEEFDKDLNDSYVDLLVEEFYNSHFSN</sequence>
<feature type="compositionally biased region" description="Basic and acidic residues" evidence="1">
    <location>
        <begin position="155"/>
        <end position="164"/>
    </location>
</feature>
<evidence type="ECO:0000313" key="3">
    <source>
        <dbReference type="EMBL" id="SHL92707.1"/>
    </source>
</evidence>
<feature type="transmembrane region" description="Helical" evidence="2">
    <location>
        <begin position="217"/>
        <end position="238"/>
    </location>
</feature>
<feature type="compositionally biased region" description="Polar residues" evidence="1">
    <location>
        <begin position="127"/>
        <end position="138"/>
    </location>
</feature>
<keyword evidence="4" id="KW-1185">Reference proteome</keyword>
<accession>A0A1M7ELX4</accession>
<protein>
    <recommendedName>
        <fullName evidence="5">Zinc-ribbon domain-containing protein</fullName>
    </recommendedName>
</protein>
<gene>
    <name evidence="3" type="ORF">SAMN02746066_00060</name>
</gene>
<dbReference type="AlphaFoldDB" id="A0A1M7ELX4"/>
<evidence type="ECO:0000256" key="2">
    <source>
        <dbReference type="SAM" id="Phobius"/>
    </source>
</evidence>
<dbReference type="STRING" id="1120996.SAMN02746066_00060"/>
<feature type="transmembrane region" description="Helical" evidence="2">
    <location>
        <begin position="191"/>
        <end position="211"/>
    </location>
</feature>
<feature type="region of interest" description="Disordered" evidence="1">
    <location>
        <begin position="117"/>
        <end position="164"/>
    </location>
</feature>
<evidence type="ECO:0008006" key="5">
    <source>
        <dbReference type="Google" id="ProtNLM"/>
    </source>
</evidence>
<evidence type="ECO:0000313" key="4">
    <source>
        <dbReference type="Proteomes" id="UP000184038"/>
    </source>
</evidence>
<keyword evidence="2" id="KW-0472">Membrane</keyword>
<evidence type="ECO:0000256" key="1">
    <source>
        <dbReference type="SAM" id="MobiDB-lite"/>
    </source>
</evidence>
<dbReference type="Proteomes" id="UP000184038">
    <property type="component" value="Unassembled WGS sequence"/>
</dbReference>
<keyword evidence="2" id="KW-0812">Transmembrane</keyword>
<keyword evidence="2" id="KW-1133">Transmembrane helix</keyword>
<dbReference type="EMBL" id="FRCP01000005">
    <property type="protein sequence ID" value="SHL92707.1"/>
    <property type="molecule type" value="Genomic_DNA"/>
</dbReference>
<proteinExistence type="predicted"/>